<protein>
    <submittedName>
        <fullName evidence="1">Uncharacterized protein</fullName>
    </submittedName>
</protein>
<evidence type="ECO:0000313" key="1">
    <source>
        <dbReference type="EMBL" id="KOF76384.1"/>
    </source>
</evidence>
<reference evidence="1" key="1">
    <citation type="submission" date="2015-07" db="EMBL/GenBank/DDBJ databases">
        <title>MeaNS - Measles Nucleotide Surveillance Program.</title>
        <authorList>
            <person name="Tran T."/>
            <person name="Druce J."/>
        </authorList>
    </citation>
    <scope>NUCLEOTIDE SEQUENCE</scope>
    <source>
        <strain evidence="1">UCB-OBI-ISO-001</strain>
        <tissue evidence="1">Gonad</tissue>
    </source>
</reference>
<proteinExistence type="predicted"/>
<sequence length="56" mass="6687">MTYNINWRIFEGLWLYKKSGLCIVKKNLILKQLLQPQIYYVTGHDVVSSYVKYIGF</sequence>
<accession>A0A0L8GHQ0</accession>
<dbReference type="EMBL" id="KQ421809">
    <property type="protein sequence ID" value="KOF76384.1"/>
    <property type="molecule type" value="Genomic_DNA"/>
</dbReference>
<gene>
    <name evidence="1" type="ORF">OCBIM_22033420mg</name>
</gene>
<organism evidence="1">
    <name type="scientific">Octopus bimaculoides</name>
    <name type="common">California two-spotted octopus</name>
    <dbReference type="NCBI Taxonomy" id="37653"/>
    <lineage>
        <taxon>Eukaryota</taxon>
        <taxon>Metazoa</taxon>
        <taxon>Spiralia</taxon>
        <taxon>Lophotrochozoa</taxon>
        <taxon>Mollusca</taxon>
        <taxon>Cephalopoda</taxon>
        <taxon>Coleoidea</taxon>
        <taxon>Octopodiformes</taxon>
        <taxon>Octopoda</taxon>
        <taxon>Incirrata</taxon>
        <taxon>Octopodidae</taxon>
        <taxon>Octopus</taxon>
    </lineage>
</organism>
<name>A0A0L8GHQ0_OCTBM</name>
<dbReference type="AlphaFoldDB" id="A0A0L8GHQ0"/>